<gene>
    <name evidence="1" type="ORF">TNCV_775391</name>
</gene>
<evidence type="ECO:0000313" key="1">
    <source>
        <dbReference type="EMBL" id="GFY09264.1"/>
    </source>
</evidence>
<reference evidence="1" key="1">
    <citation type="submission" date="2020-08" db="EMBL/GenBank/DDBJ databases">
        <title>Multicomponent nature underlies the extraordinary mechanical properties of spider dragline silk.</title>
        <authorList>
            <person name="Kono N."/>
            <person name="Nakamura H."/>
            <person name="Mori M."/>
            <person name="Yoshida Y."/>
            <person name="Ohtoshi R."/>
            <person name="Malay A.D."/>
            <person name="Moran D.A.P."/>
            <person name="Tomita M."/>
            <person name="Numata K."/>
            <person name="Arakawa K."/>
        </authorList>
    </citation>
    <scope>NUCLEOTIDE SEQUENCE</scope>
</reference>
<evidence type="ECO:0008006" key="3">
    <source>
        <dbReference type="Google" id="ProtNLM"/>
    </source>
</evidence>
<accession>A0A8X6VJ79</accession>
<sequence length="169" mass="19301">MCLTDYEGDYCEKIKGCDELNCVANISYCTLEKGSNKPMCQCKDDNKLYFEDKCAGDYCEKIKGCDELNCVANISYCTLEKGSNKPMCQCKDDNKLYLEDKCAEHPLDTRSAAFSVPECGAAWREKLMNVFPVLDFEQKSPNFAVSVSNTMLLWSLFKNKFLHRKVLDR</sequence>
<proteinExistence type="predicted"/>
<organism evidence="1 2">
    <name type="scientific">Trichonephila clavipes</name>
    <name type="common">Golden silk orbweaver</name>
    <name type="synonym">Nephila clavipes</name>
    <dbReference type="NCBI Taxonomy" id="2585209"/>
    <lineage>
        <taxon>Eukaryota</taxon>
        <taxon>Metazoa</taxon>
        <taxon>Ecdysozoa</taxon>
        <taxon>Arthropoda</taxon>
        <taxon>Chelicerata</taxon>
        <taxon>Arachnida</taxon>
        <taxon>Araneae</taxon>
        <taxon>Araneomorphae</taxon>
        <taxon>Entelegynae</taxon>
        <taxon>Araneoidea</taxon>
        <taxon>Nephilidae</taxon>
        <taxon>Trichonephila</taxon>
    </lineage>
</organism>
<keyword evidence="2" id="KW-1185">Reference proteome</keyword>
<dbReference type="Proteomes" id="UP000887159">
    <property type="component" value="Unassembled WGS sequence"/>
</dbReference>
<evidence type="ECO:0000313" key="2">
    <source>
        <dbReference type="Proteomes" id="UP000887159"/>
    </source>
</evidence>
<comment type="caution">
    <text evidence="1">The sequence shown here is derived from an EMBL/GenBank/DDBJ whole genome shotgun (WGS) entry which is preliminary data.</text>
</comment>
<name>A0A8X6VJ79_TRICX</name>
<dbReference type="AlphaFoldDB" id="A0A8X6VJ79"/>
<dbReference type="EMBL" id="BMAU01021288">
    <property type="protein sequence ID" value="GFY09264.1"/>
    <property type="molecule type" value="Genomic_DNA"/>
</dbReference>
<protein>
    <recommendedName>
        <fullName evidence="3">EGF-like domain-containing protein</fullName>
    </recommendedName>
</protein>